<evidence type="ECO:0000313" key="1">
    <source>
        <dbReference type="EMBL" id="KAJ1105450.1"/>
    </source>
</evidence>
<evidence type="ECO:0000313" key="2">
    <source>
        <dbReference type="Proteomes" id="UP001066276"/>
    </source>
</evidence>
<sequence length="106" mass="10934">MSPAGGAGRGRRRCSPGRVLPLSWTGRRSAIWAAAGPGLTRRGLVAGRGLSACSERRAPGARERAGGLTGSWIRPGPQWDLRPCGLSGPADPVALALLAALALRWA</sequence>
<accession>A0AAV7MNY1</accession>
<organism evidence="1 2">
    <name type="scientific">Pleurodeles waltl</name>
    <name type="common">Iberian ribbed newt</name>
    <dbReference type="NCBI Taxonomy" id="8319"/>
    <lineage>
        <taxon>Eukaryota</taxon>
        <taxon>Metazoa</taxon>
        <taxon>Chordata</taxon>
        <taxon>Craniata</taxon>
        <taxon>Vertebrata</taxon>
        <taxon>Euteleostomi</taxon>
        <taxon>Amphibia</taxon>
        <taxon>Batrachia</taxon>
        <taxon>Caudata</taxon>
        <taxon>Salamandroidea</taxon>
        <taxon>Salamandridae</taxon>
        <taxon>Pleurodelinae</taxon>
        <taxon>Pleurodeles</taxon>
    </lineage>
</organism>
<gene>
    <name evidence="1" type="ORF">NDU88_002856</name>
</gene>
<dbReference type="EMBL" id="JANPWB010000013">
    <property type="protein sequence ID" value="KAJ1105450.1"/>
    <property type="molecule type" value="Genomic_DNA"/>
</dbReference>
<keyword evidence="2" id="KW-1185">Reference proteome</keyword>
<dbReference type="Proteomes" id="UP001066276">
    <property type="component" value="Chromosome 9"/>
</dbReference>
<comment type="caution">
    <text evidence="1">The sequence shown here is derived from an EMBL/GenBank/DDBJ whole genome shotgun (WGS) entry which is preliminary data.</text>
</comment>
<reference evidence="1" key="1">
    <citation type="journal article" date="2022" name="bioRxiv">
        <title>Sequencing and chromosome-scale assembly of the giantPleurodeles waltlgenome.</title>
        <authorList>
            <person name="Brown T."/>
            <person name="Elewa A."/>
            <person name="Iarovenko S."/>
            <person name="Subramanian E."/>
            <person name="Araus A.J."/>
            <person name="Petzold A."/>
            <person name="Susuki M."/>
            <person name="Suzuki K.-i.T."/>
            <person name="Hayashi T."/>
            <person name="Toyoda A."/>
            <person name="Oliveira C."/>
            <person name="Osipova E."/>
            <person name="Leigh N.D."/>
            <person name="Simon A."/>
            <person name="Yun M.H."/>
        </authorList>
    </citation>
    <scope>NUCLEOTIDE SEQUENCE</scope>
    <source>
        <strain evidence="1">20211129_DDA</strain>
        <tissue evidence="1">Liver</tissue>
    </source>
</reference>
<dbReference type="AlphaFoldDB" id="A0AAV7MNY1"/>
<name>A0AAV7MNY1_PLEWA</name>
<proteinExistence type="predicted"/>
<protein>
    <submittedName>
        <fullName evidence="1">Uncharacterized protein</fullName>
    </submittedName>
</protein>